<comment type="caution">
    <text evidence="1">The sequence shown here is derived from an EMBL/GenBank/DDBJ whole genome shotgun (WGS) entry which is preliminary data.</text>
</comment>
<evidence type="ECO:0000313" key="1">
    <source>
        <dbReference type="EMBL" id="CAF1452236.1"/>
    </source>
</evidence>
<protein>
    <submittedName>
        <fullName evidence="1">Uncharacterized protein</fullName>
    </submittedName>
</protein>
<sequence length="491" mass="57253">GKLTYELIRINLPGALPHVVTLNRLISNSNHNINEGEFQFDRLKQYLNSNDVQFGFVSEDCTGVICKIKYDVNTNSFIGFSTPLDNGIPLLQYYQTDSFEKLKTWFSTIKKAPLFNIHMFQPLPSSHTSLPSPFLLSAYGVENTYTTNDILRRWLFIYECCIKKQIRIIGFSSDADSKYMRAMRLVSGFFATLPDFKLHQHPNAFKLNLTSKWCWFYLRQEQLFLFLQDPTHLVTKWRNRLLSSTVQLCIGQQIITIEHLRDIIESRQYTKLDHNLIRTDINPKDHQKLSLIITTYIQTTTSLKTRLKSAWIIVFVCRLRLAWLKNKIFKNQSSTPINKDKYFITRTAYLSVELNAHNLLFLILLVQQKQLPKDSLHIFLFNSQSCEGMFRNARSLSGAYSTIVNFTTHHFLRHDVDYLDIEQVISETYEASVELIENLGITALLKKQQIYKIEKLSEFIFNELNSMSKVYDNLTGKIHDDDDMNSESDDL</sequence>
<dbReference type="Proteomes" id="UP000663829">
    <property type="component" value="Unassembled WGS sequence"/>
</dbReference>
<dbReference type="AlphaFoldDB" id="A0A815PQQ3"/>
<dbReference type="EMBL" id="CAJOBC010084989">
    <property type="protein sequence ID" value="CAF4325164.1"/>
    <property type="molecule type" value="Genomic_DNA"/>
</dbReference>
<keyword evidence="3" id="KW-1185">Reference proteome</keyword>
<gene>
    <name evidence="1" type="ORF">GPM918_LOCUS34777</name>
    <name evidence="2" type="ORF">SRO942_LOCUS35483</name>
</gene>
<dbReference type="EMBL" id="CAJNOQ010019539">
    <property type="protein sequence ID" value="CAF1452236.1"/>
    <property type="molecule type" value="Genomic_DNA"/>
</dbReference>
<evidence type="ECO:0000313" key="2">
    <source>
        <dbReference type="EMBL" id="CAF4325164.1"/>
    </source>
</evidence>
<feature type="non-terminal residue" evidence="1">
    <location>
        <position position="491"/>
    </location>
</feature>
<reference evidence="1" key="1">
    <citation type="submission" date="2021-02" db="EMBL/GenBank/DDBJ databases">
        <authorList>
            <person name="Nowell W R."/>
        </authorList>
    </citation>
    <scope>NUCLEOTIDE SEQUENCE</scope>
</reference>
<accession>A0A815PQQ3</accession>
<dbReference type="OrthoDB" id="10064970at2759"/>
<evidence type="ECO:0000313" key="3">
    <source>
        <dbReference type="Proteomes" id="UP000663829"/>
    </source>
</evidence>
<dbReference type="Proteomes" id="UP000681722">
    <property type="component" value="Unassembled WGS sequence"/>
</dbReference>
<proteinExistence type="predicted"/>
<organism evidence="1 3">
    <name type="scientific">Didymodactylos carnosus</name>
    <dbReference type="NCBI Taxonomy" id="1234261"/>
    <lineage>
        <taxon>Eukaryota</taxon>
        <taxon>Metazoa</taxon>
        <taxon>Spiralia</taxon>
        <taxon>Gnathifera</taxon>
        <taxon>Rotifera</taxon>
        <taxon>Eurotatoria</taxon>
        <taxon>Bdelloidea</taxon>
        <taxon>Philodinida</taxon>
        <taxon>Philodinidae</taxon>
        <taxon>Didymodactylos</taxon>
    </lineage>
</organism>
<name>A0A815PQQ3_9BILA</name>